<keyword evidence="1" id="KW-0812">Transmembrane</keyword>
<name>A0A0L8HSF6_OCTBM</name>
<dbReference type="EMBL" id="KQ417386">
    <property type="protein sequence ID" value="KOF92129.1"/>
    <property type="molecule type" value="Genomic_DNA"/>
</dbReference>
<sequence length="158" mass="17973">MLIDVTVVVVVVVVIATDGVVVVAAAVAVIISNSFFTVILPNSSFLTLSISVMPPFTASFFKVKNVHPAVLQYTFYGNIFPHFSESASSKQKMPRPILPPITHKGQERYEWKCLPDSYMWTLARTYSVKNMRRCIRNRYMDILLREGSKGKTLWTKRR</sequence>
<feature type="transmembrane region" description="Helical" evidence="1">
    <location>
        <begin position="43"/>
        <end position="61"/>
    </location>
</feature>
<accession>A0A0L8HSF6</accession>
<proteinExistence type="predicted"/>
<gene>
    <name evidence="2" type="ORF">OCBIM_22007167mg</name>
</gene>
<evidence type="ECO:0000313" key="2">
    <source>
        <dbReference type="EMBL" id="KOF92129.1"/>
    </source>
</evidence>
<keyword evidence="1" id="KW-0472">Membrane</keyword>
<dbReference type="OrthoDB" id="10350673at2759"/>
<evidence type="ECO:0000256" key="1">
    <source>
        <dbReference type="SAM" id="Phobius"/>
    </source>
</evidence>
<organism evidence="2">
    <name type="scientific">Octopus bimaculoides</name>
    <name type="common">California two-spotted octopus</name>
    <dbReference type="NCBI Taxonomy" id="37653"/>
    <lineage>
        <taxon>Eukaryota</taxon>
        <taxon>Metazoa</taxon>
        <taxon>Spiralia</taxon>
        <taxon>Lophotrochozoa</taxon>
        <taxon>Mollusca</taxon>
        <taxon>Cephalopoda</taxon>
        <taxon>Coleoidea</taxon>
        <taxon>Octopodiformes</taxon>
        <taxon>Octopoda</taxon>
        <taxon>Incirrata</taxon>
        <taxon>Octopodidae</taxon>
        <taxon>Octopus</taxon>
    </lineage>
</organism>
<protein>
    <submittedName>
        <fullName evidence="2">Uncharacterized protein</fullName>
    </submittedName>
</protein>
<feature type="transmembrane region" description="Helical" evidence="1">
    <location>
        <begin position="7"/>
        <end position="31"/>
    </location>
</feature>
<keyword evidence="1" id="KW-1133">Transmembrane helix</keyword>
<reference evidence="2" key="1">
    <citation type="submission" date="2015-07" db="EMBL/GenBank/DDBJ databases">
        <title>MeaNS - Measles Nucleotide Surveillance Program.</title>
        <authorList>
            <person name="Tran T."/>
            <person name="Druce J."/>
        </authorList>
    </citation>
    <scope>NUCLEOTIDE SEQUENCE</scope>
    <source>
        <strain evidence="2">UCB-OBI-ISO-001</strain>
        <tissue evidence="2">Gonad</tissue>
    </source>
</reference>
<dbReference type="AlphaFoldDB" id="A0A0L8HSF6"/>